<evidence type="ECO:0000256" key="1">
    <source>
        <dbReference type="ARBA" id="ARBA00009172"/>
    </source>
</evidence>
<dbReference type="InterPro" id="IPR051951">
    <property type="entry name" value="UNC-93_regulatory"/>
</dbReference>
<dbReference type="EMBL" id="LR791653">
    <property type="protein sequence ID" value="CAB3267515.1"/>
    <property type="molecule type" value="mRNA"/>
</dbReference>
<proteinExistence type="evidence at transcript level"/>
<feature type="transmembrane region" description="Helical" evidence="2">
    <location>
        <begin position="7"/>
        <end position="25"/>
    </location>
</feature>
<feature type="transmembrane region" description="Helical" evidence="2">
    <location>
        <begin position="107"/>
        <end position="131"/>
    </location>
</feature>
<evidence type="ECO:0000313" key="3">
    <source>
        <dbReference type="EMBL" id="CAB3267515.1"/>
    </source>
</evidence>
<accession>A0A6F9DXC0</accession>
<dbReference type="PANTHER" id="PTHR19444">
    <property type="entry name" value="UNC-93 RELATED"/>
    <property type="match status" value="1"/>
</dbReference>
<dbReference type="SUPFAM" id="SSF103473">
    <property type="entry name" value="MFS general substrate transporter"/>
    <property type="match status" value="1"/>
</dbReference>
<keyword evidence="2" id="KW-0812">Transmembrane</keyword>
<dbReference type="PANTHER" id="PTHR19444:SF13">
    <property type="entry name" value="PROTEIN UNC-93 HOMOLOG A"/>
    <property type="match status" value="1"/>
</dbReference>
<feature type="transmembrane region" description="Helical" evidence="2">
    <location>
        <begin position="45"/>
        <end position="70"/>
    </location>
</feature>
<keyword evidence="2" id="KW-1133">Transmembrane helix</keyword>
<feature type="transmembrane region" description="Helical" evidence="2">
    <location>
        <begin position="82"/>
        <end position="101"/>
    </location>
</feature>
<feature type="transmembrane region" description="Helical" evidence="2">
    <location>
        <begin position="170"/>
        <end position="192"/>
    </location>
</feature>
<sequence length="223" mass="24991">MQSVKDSYRLAVSGKHLLIVLLPIYNGTSNGLLFGELTRAFASCILGVDHVGVCMMVYAVTTCISCMACGKFSARYGRNIPFLLATAVEVTIYVFCLNWNITTDNTWLVYALFAAFGVSLAVWNTLIIAMYGEYFEDEEKLAYNLWNIVCSMGLMWQFAVSTFFCVYVKIYIQLGLLGAAVITYLISLVIYYPEQCRLIQNKKSIKTVTQTVGEKLTSRESVI</sequence>
<keyword evidence="2" id="KW-0472">Membrane</keyword>
<protein>
    <submittedName>
        <fullName evidence="3">Protein unc-93 homolog A-like</fullName>
    </submittedName>
</protein>
<dbReference type="Pfam" id="PF07690">
    <property type="entry name" value="MFS_1"/>
    <property type="match status" value="1"/>
</dbReference>
<evidence type="ECO:0000256" key="2">
    <source>
        <dbReference type="SAM" id="Phobius"/>
    </source>
</evidence>
<feature type="transmembrane region" description="Helical" evidence="2">
    <location>
        <begin position="143"/>
        <end position="164"/>
    </location>
</feature>
<dbReference type="AlphaFoldDB" id="A0A6F9DXC0"/>
<name>A0A6F9DXC0_9ASCI</name>
<gene>
    <name evidence="3" type="primary">Unc93a-004</name>
</gene>
<organism evidence="3">
    <name type="scientific">Phallusia mammillata</name>
    <dbReference type="NCBI Taxonomy" id="59560"/>
    <lineage>
        <taxon>Eukaryota</taxon>
        <taxon>Metazoa</taxon>
        <taxon>Chordata</taxon>
        <taxon>Tunicata</taxon>
        <taxon>Ascidiacea</taxon>
        <taxon>Phlebobranchia</taxon>
        <taxon>Ascidiidae</taxon>
        <taxon>Phallusia</taxon>
    </lineage>
</organism>
<dbReference type="GO" id="GO:0022857">
    <property type="term" value="F:transmembrane transporter activity"/>
    <property type="evidence" value="ECO:0007669"/>
    <property type="project" value="InterPro"/>
</dbReference>
<dbReference type="InterPro" id="IPR011701">
    <property type="entry name" value="MFS"/>
</dbReference>
<reference evidence="3" key="1">
    <citation type="submission" date="2020-04" db="EMBL/GenBank/DDBJ databases">
        <authorList>
            <person name="Neveu A P."/>
        </authorList>
    </citation>
    <scope>NUCLEOTIDE SEQUENCE</scope>
    <source>
        <tissue evidence="3">Whole embryo</tissue>
    </source>
</reference>
<comment type="similarity">
    <text evidence="1">Belongs to the unc-93 family.</text>
</comment>
<dbReference type="InterPro" id="IPR036259">
    <property type="entry name" value="MFS_trans_sf"/>
</dbReference>
<dbReference type="Gene3D" id="1.20.1250.20">
    <property type="entry name" value="MFS general substrate transporter like domains"/>
    <property type="match status" value="1"/>
</dbReference>